<dbReference type="AlphaFoldDB" id="A0A1V6C6B3"/>
<dbReference type="EMBL" id="MWDQ01000128">
    <property type="protein sequence ID" value="OQB72446.1"/>
    <property type="molecule type" value="Genomic_DNA"/>
</dbReference>
<protein>
    <recommendedName>
        <fullName evidence="5">tRNA (adenine(58)-N(1))-methyltransferase TrmI</fullName>
        <ecNumber evidence="5">2.1.1.220</ecNumber>
    </recommendedName>
</protein>
<dbReference type="SUPFAM" id="SSF53335">
    <property type="entry name" value="S-adenosyl-L-methionine-dependent methyltransferases"/>
    <property type="match status" value="1"/>
</dbReference>
<organism evidence="8">
    <name type="scientific">candidate division TA06 bacterium ADurb.Bin131</name>
    <dbReference type="NCBI Taxonomy" id="1852827"/>
    <lineage>
        <taxon>Bacteria</taxon>
        <taxon>Bacteria division TA06</taxon>
    </lineage>
</organism>
<dbReference type="InterPro" id="IPR014816">
    <property type="entry name" value="tRNA_MeTrfase_Gcd14"/>
</dbReference>
<dbReference type="Gene3D" id="3.40.50.150">
    <property type="entry name" value="Vaccinia Virus protein VP39"/>
    <property type="match status" value="1"/>
</dbReference>
<evidence type="ECO:0000256" key="1">
    <source>
        <dbReference type="ARBA" id="ARBA00022603"/>
    </source>
</evidence>
<gene>
    <name evidence="8" type="primary">trmI</name>
    <name evidence="8" type="ORF">BWX89_01313</name>
</gene>
<evidence type="ECO:0000256" key="5">
    <source>
        <dbReference type="PIRNR" id="PIRNR017269"/>
    </source>
</evidence>
<feature type="domain" description="tRNA (adenine(58)-N(1))-methyltransferase catalytic subunit TRM61 C-terminal" evidence="7">
    <location>
        <begin position="67"/>
        <end position="240"/>
    </location>
</feature>
<evidence type="ECO:0000256" key="2">
    <source>
        <dbReference type="ARBA" id="ARBA00022679"/>
    </source>
</evidence>
<dbReference type="Gene3D" id="3.10.330.20">
    <property type="match status" value="1"/>
</dbReference>
<keyword evidence="4 5" id="KW-0819">tRNA processing</keyword>
<dbReference type="Pfam" id="PF08704">
    <property type="entry name" value="GCD14"/>
    <property type="match status" value="1"/>
</dbReference>
<reference evidence="8" key="1">
    <citation type="submission" date="2017-02" db="EMBL/GenBank/DDBJ databases">
        <title>Delving into the versatile metabolic prowess of the omnipresent phylum Bacteroidetes.</title>
        <authorList>
            <person name="Nobu M.K."/>
            <person name="Mei R."/>
            <person name="Narihiro T."/>
            <person name="Kuroda K."/>
            <person name="Liu W.-T."/>
        </authorList>
    </citation>
    <scope>NUCLEOTIDE SEQUENCE</scope>
    <source>
        <strain evidence="8">ADurb.Bin131</strain>
    </source>
</reference>
<feature type="binding site" evidence="6">
    <location>
        <position position="128"/>
    </location>
    <ligand>
        <name>S-adenosyl-L-methionine</name>
        <dbReference type="ChEBI" id="CHEBI:59789"/>
    </ligand>
</feature>
<evidence type="ECO:0000313" key="8">
    <source>
        <dbReference type="EMBL" id="OQB72446.1"/>
    </source>
</evidence>
<dbReference type="InterPro" id="IPR029063">
    <property type="entry name" value="SAM-dependent_MTases_sf"/>
</dbReference>
<dbReference type="GO" id="GO:0030488">
    <property type="term" value="P:tRNA methylation"/>
    <property type="evidence" value="ECO:0007669"/>
    <property type="project" value="InterPro"/>
</dbReference>
<dbReference type="PANTHER" id="PTHR12133:SF1">
    <property type="entry name" value="TRNA (ADENINE(58)-N(1))-METHYLTRANSFERASE, MITOCHONDRIAL"/>
    <property type="match status" value="1"/>
</dbReference>
<name>A0A1V6C6B3_UNCT6</name>
<comment type="subunit">
    <text evidence="5">Homotetramer composed of a dimer of dimers.</text>
</comment>
<keyword evidence="3 5" id="KW-0949">S-adenosyl-L-methionine</keyword>
<comment type="catalytic activity">
    <reaction evidence="5">
        <text>adenosine(58) in tRNA + S-adenosyl-L-methionine = N(1)-methyladenosine(58) in tRNA + S-adenosyl-L-homocysteine + H(+)</text>
        <dbReference type="Rhea" id="RHEA:43152"/>
        <dbReference type="Rhea" id="RHEA-COMP:10365"/>
        <dbReference type="Rhea" id="RHEA-COMP:10366"/>
        <dbReference type="ChEBI" id="CHEBI:15378"/>
        <dbReference type="ChEBI" id="CHEBI:57856"/>
        <dbReference type="ChEBI" id="CHEBI:59789"/>
        <dbReference type="ChEBI" id="CHEBI:74411"/>
        <dbReference type="ChEBI" id="CHEBI:74491"/>
        <dbReference type="EC" id="2.1.1.220"/>
    </reaction>
</comment>
<evidence type="ECO:0000256" key="3">
    <source>
        <dbReference type="ARBA" id="ARBA00022691"/>
    </source>
</evidence>
<dbReference type="PIRSF" id="PIRSF017269">
    <property type="entry name" value="GCD14"/>
    <property type="match status" value="1"/>
</dbReference>
<comment type="function">
    <text evidence="5">Catalyzes the S-adenosyl-L-methionine-dependent formation of N(1)-methyladenine at position 58 (m1A58) in tRNA.</text>
</comment>
<evidence type="ECO:0000256" key="6">
    <source>
        <dbReference type="PIRSR" id="PIRSR017269-1"/>
    </source>
</evidence>
<comment type="caution">
    <text evidence="8">The sequence shown here is derived from an EMBL/GenBank/DDBJ whole genome shotgun (WGS) entry which is preliminary data.</text>
</comment>
<keyword evidence="2 5" id="KW-0808">Transferase</keyword>
<dbReference type="GO" id="GO:0160107">
    <property type="term" value="F:tRNA (adenine(58)-N1)-methyltransferase activity"/>
    <property type="evidence" value="ECO:0007669"/>
    <property type="project" value="UniProtKB-EC"/>
</dbReference>
<feature type="binding site" evidence="6">
    <location>
        <position position="172"/>
    </location>
    <ligand>
        <name>S-adenosyl-L-methionine</name>
        <dbReference type="ChEBI" id="CHEBI:59789"/>
    </ligand>
</feature>
<dbReference type="EC" id="2.1.1.220" evidence="5"/>
<dbReference type="InterPro" id="IPR049470">
    <property type="entry name" value="TRM61_C"/>
</dbReference>
<keyword evidence="1 5" id="KW-0489">Methyltransferase</keyword>
<evidence type="ECO:0000259" key="7">
    <source>
        <dbReference type="Pfam" id="PF08704"/>
    </source>
</evidence>
<sequence>MKILKNGDVVCLVCEDGKKWFLKIESRHFSTHEGIVDLQQLIGKQSGDYVLTSTNKKVYFFIPSIEELILHYVKRSTQIIYPKDAGYLILKLGIKEGMNILEIGTGSGAMTLVLAHFIGEKGKIYTYEERPELTKKAENLIREFGFGDRVSFHIKSIEQGIEENDFDVALIDIKEPQQYLKNIIDVLSYGGIFGIVVPTTNQVSAVIQVCENLPVCSVEVCEILLRKYRVNAERLRPEDIMVGHTVYMITGRKINL</sequence>
<dbReference type="CDD" id="cd02440">
    <property type="entry name" value="AdoMet_MTases"/>
    <property type="match status" value="1"/>
</dbReference>
<dbReference type="PANTHER" id="PTHR12133">
    <property type="entry name" value="TRNA (ADENINE(58)-N(1))-METHYLTRANSFERASE"/>
    <property type="match status" value="1"/>
</dbReference>
<proteinExistence type="inferred from homology"/>
<dbReference type="GO" id="GO:0031515">
    <property type="term" value="C:tRNA (m1A) methyltransferase complex"/>
    <property type="evidence" value="ECO:0007669"/>
    <property type="project" value="UniProtKB-UniRule"/>
</dbReference>
<accession>A0A1V6C6B3</accession>
<comment type="similarity">
    <text evidence="5">Belongs to the class I-like SAM-binding methyltransferase superfamily. TRM61 family.</text>
</comment>
<evidence type="ECO:0000256" key="4">
    <source>
        <dbReference type="ARBA" id="ARBA00022694"/>
    </source>
</evidence>
<dbReference type="Proteomes" id="UP000485562">
    <property type="component" value="Unassembled WGS sequence"/>
</dbReference>
<dbReference type="PROSITE" id="PS51620">
    <property type="entry name" value="SAM_TRM61"/>
    <property type="match status" value="1"/>
</dbReference>